<dbReference type="Pfam" id="PF13561">
    <property type="entry name" value="adh_short_C2"/>
    <property type="match status" value="1"/>
</dbReference>
<dbReference type="GO" id="GO:0016491">
    <property type="term" value="F:oxidoreductase activity"/>
    <property type="evidence" value="ECO:0007669"/>
    <property type="project" value="UniProtKB-KW"/>
</dbReference>
<dbReference type="InterPro" id="IPR036291">
    <property type="entry name" value="NAD(P)-bd_dom_sf"/>
</dbReference>
<dbReference type="Gene3D" id="3.40.50.720">
    <property type="entry name" value="NAD(P)-binding Rossmann-like Domain"/>
    <property type="match status" value="1"/>
</dbReference>
<dbReference type="PANTHER" id="PTHR43943:SF17">
    <property type="entry name" value="3-PHENYLPROPIONATE-DIHYDRODIOL_CINNAMIC ACID-DIHYDRODIOL DEHYDROGENASE"/>
    <property type="match status" value="1"/>
</dbReference>
<dbReference type="PANTHER" id="PTHR43943">
    <property type="entry name" value="DEHYDROGENASE/REDUCTASE (SDR FAMILY) MEMBER 4"/>
    <property type="match status" value="1"/>
</dbReference>
<dbReference type="SUPFAM" id="SSF51735">
    <property type="entry name" value="NAD(P)-binding Rossmann-fold domains"/>
    <property type="match status" value="1"/>
</dbReference>
<dbReference type="InterPro" id="IPR002347">
    <property type="entry name" value="SDR_fam"/>
</dbReference>
<dbReference type="PRINTS" id="PR00081">
    <property type="entry name" value="GDHRDH"/>
</dbReference>
<evidence type="ECO:0000313" key="3">
    <source>
        <dbReference type="EMBL" id="CAB5030177.1"/>
    </source>
</evidence>
<sequence length="250" mass="25979">MDLGLRGKKAIVTGGKRGLGFAIATLLAKEGADIAICARGDVSESVTALSAYGTKVVGAGIDAANGEEYKAWLKTASDQLGGCDIFIHNMSGASGRGEEQWTKNLELDVLGLVRAQEVLAPIMEAGGGGSMVCLSTIAAQEEFAGPGSFGPMKAAMTAYANNLAQSLAGKNIRVNIVSPGPVYFDGGNWDTIKTHMEDFYKATVAKMPIKRLGEPQEVANVVAFLASPAASLVTGSNVTVDGGYTKRIKF</sequence>
<dbReference type="EMBL" id="CAFBPN010000124">
    <property type="protein sequence ID" value="CAB5030177.1"/>
    <property type="molecule type" value="Genomic_DNA"/>
</dbReference>
<evidence type="ECO:0000313" key="4">
    <source>
        <dbReference type="EMBL" id="CAB5067761.1"/>
    </source>
</evidence>
<organism evidence="4">
    <name type="scientific">freshwater metagenome</name>
    <dbReference type="NCBI Taxonomy" id="449393"/>
    <lineage>
        <taxon>unclassified sequences</taxon>
        <taxon>metagenomes</taxon>
        <taxon>ecological metagenomes</taxon>
    </lineage>
</organism>
<dbReference type="AlphaFoldDB" id="A0A6J7UP81"/>
<evidence type="ECO:0000256" key="1">
    <source>
        <dbReference type="ARBA" id="ARBA00006484"/>
    </source>
</evidence>
<proteinExistence type="inferred from homology"/>
<keyword evidence="2" id="KW-0560">Oxidoreductase</keyword>
<dbReference type="FunFam" id="3.40.50.720:FF:000084">
    <property type="entry name" value="Short-chain dehydrogenase reductase"/>
    <property type="match status" value="1"/>
</dbReference>
<evidence type="ECO:0000256" key="2">
    <source>
        <dbReference type="ARBA" id="ARBA00023002"/>
    </source>
</evidence>
<reference evidence="4" key="1">
    <citation type="submission" date="2020-05" db="EMBL/GenBank/DDBJ databases">
        <authorList>
            <person name="Chiriac C."/>
            <person name="Salcher M."/>
            <person name="Ghai R."/>
            <person name="Kavagutti S V."/>
        </authorList>
    </citation>
    <scope>NUCLEOTIDE SEQUENCE</scope>
</reference>
<accession>A0A6J7UP81</accession>
<dbReference type="EMBL" id="CAFBQU010000066">
    <property type="protein sequence ID" value="CAB5067761.1"/>
    <property type="molecule type" value="Genomic_DNA"/>
</dbReference>
<comment type="similarity">
    <text evidence="1">Belongs to the short-chain dehydrogenases/reductases (SDR) family.</text>
</comment>
<protein>
    <submittedName>
        <fullName evidence="4">Unannotated protein</fullName>
    </submittedName>
</protein>
<gene>
    <name evidence="3" type="ORF">UFOPK4098_01468</name>
    <name evidence="4" type="ORF">UFOPK4347_01574</name>
</gene>
<name>A0A6J7UP81_9ZZZZ</name>